<dbReference type="EMBL" id="NOXV01000180">
    <property type="protein sequence ID" value="OYQ43404.1"/>
    <property type="molecule type" value="Genomic_DNA"/>
</dbReference>
<proteinExistence type="predicted"/>
<keyword evidence="2" id="KW-1185">Reference proteome</keyword>
<evidence type="ECO:0000313" key="2">
    <source>
        <dbReference type="Proteomes" id="UP000216605"/>
    </source>
</evidence>
<evidence type="ECO:0008006" key="3">
    <source>
        <dbReference type="Google" id="ProtNLM"/>
    </source>
</evidence>
<comment type="caution">
    <text evidence="1">The sequence shown here is derived from an EMBL/GenBank/DDBJ whole genome shotgun (WGS) entry which is preliminary data.</text>
</comment>
<gene>
    <name evidence="1" type="ORF">CHU92_03445</name>
</gene>
<reference evidence="1 2" key="1">
    <citation type="submission" date="2017-07" db="EMBL/GenBank/DDBJ databases">
        <title>Flavobacterium cyanobacteriorum sp. nov., isolated from cyanobacterial aggregates in a eutrophic lake.</title>
        <authorList>
            <person name="Cai H."/>
        </authorList>
    </citation>
    <scope>NUCLEOTIDE SEQUENCE [LARGE SCALE GENOMIC DNA]</scope>
    <source>
        <strain evidence="1 2">TH021</strain>
    </source>
</reference>
<dbReference type="AlphaFoldDB" id="A0A255ZR52"/>
<protein>
    <recommendedName>
        <fullName evidence="3">Addiction module protein</fullName>
    </recommendedName>
</protein>
<accession>A0A255ZR52</accession>
<sequence length="79" mass="9318">MDMQSRKYRVIEKLLQVNEEETLYRLEAILQSEKPEISWHELPEETKKVIDMSLGQSDLGKVKSHDEVVSDIRKKYNLA</sequence>
<evidence type="ECO:0000313" key="1">
    <source>
        <dbReference type="EMBL" id="OYQ43404.1"/>
    </source>
</evidence>
<dbReference type="Proteomes" id="UP000216605">
    <property type="component" value="Unassembled WGS sequence"/>
</dbReference>
<organism evidence="1 2">
    <name type="scientific">Flavobacterium cyanobacteriorum</name>
    <dbReference type="NCBI Taxonomy" id="2022802"/>
    <lineage>
        <taxon>Bacteria</taxon>
        <taxon>Pseudomonadati</taxon>
        <taxon>Bacteroidota</taxon>
        <taxon>Flavobacteriia</taxon>
        <taxon>Flavobacteriales</taxon>
        <taxon>Flavobacteriaceae</taxon>
        <taxon>Flavobacterium</taxon>
    </lineage>
</organism>
<name>A0A255ZR52_9FLAO</name>
<dbReference type="RefSeq" id="WP_094412634.1">
    <property type="nucleotide sequence ID" value="NZ_NOXV01000180.1"/>
</dbReference>
<dbReference type="OrthoDB" id="1373932at2"/>